<evidence type="ECO:0000313" key="7">
    <source>
        <dbReference type="Proteomes" id="UP000232323"/>
    </source>
</evidence>
<dbReference type="PANTHER" id="PTHR24171:SF8">
    <property type="entry name" value="BRCA1-ASSOCIATED RING DOMAIN PROTEIN 1"/>
    <property type="match status" value="1"/>
</dbReference>
<feature type="repeat" description="ANK" evidence="3">
    <location>
        <begin position="238"/>
        <end position="270"/>
    </location>
</feature>
<dbReference type="SUPFAM" id="SSF48403">
    <property type="entry name" value="Ankyrin repeat"/>
    <property type="match status" value="1"/>
</dbReference>
<dbReference type="EMBL" id="BEGY01000178">
    <property type="protein sequence ID" value="GAX85579.1"/>
    <property type="molecule type" value="Genomic_DNA"/>
</dbReference>
<dbReference type="InterPro" id="IPR041243">
    <property type="entry name" value="STI1/HOP_DP"/>
</dbReference>
<feature type="repeat" description="ANK" evidence="3">
    <location>
        <begin position="205"/>
        <end position="237"/>
    </location>
</feature>
<dbReference type="Gene3D" id="1.25.40.20">
    <property type="entry name" value="Ankyrin repeat-containing domain"/>
    <property type="match status" value="2"/>
</dbReference>
<evidence type="ECO:0000259" key="5">
    <source>
        <dbReference type="Pfam" id="PF17830"/>
    </source>
</evidence>
<organism evidence="6 7">
    <name type="scientific">Chlamydomonas eustigma</name>
    <dbReference type="NCBI Taxonomy" id="1157962"/>
    <lineage>
        <taxon>Eukaryota</taxon>
        <taxon>Viridiplantae</taxon>
        <taxon>Chlorophyta</taxon>
        <taxon>core chlorophytes</taxon>
        <taxon>Chlorophyceae</taxon>
        <taxon>CS clade</taxon>
        <taxon>Chlamydomonadales</taxon>
        <taxon>Chlamydomonadaceae</taxon>
        <taxon>Chlamydomonas</taxon>
    </lineage>
</organism>
<keyword evidence="2 3" id="KW-0040">ANK repeat</keyword>
<dbReference type="PANTHER" id="PTHR24171">
    <property type="entry name" value="ANKYRIN REPEAT DOMAIN-CONTAINING PROTEIN 39-RELATED"/>
    <property type="match status" value="1"/>
</dbReference>
<evidence type="ECO:0000313" key="6">
    <source>
        <dbReference type="EMBL" id="GAX85579.1"/>
    </source>
</evidence>
<dbReference type="Gene3D" id="1.10.260.100">
    <property type="match status" value="1"/>
</dbReference>
<dbReference type="GO" id="GO:0004842">
    <property type="term" value="F:ubiquitin-protein transferase activity"/>
    <property type="evidence" value="ECO:0007669"/>
    <property type="project" value="TreeGrafter"/>
</dbReference>
<comment type="caution">
    <text evidence="6">The sequence shown here is derived from an EMBL/GenBank/DDBJ whole genome shotgun (WGS) entry which is preliminary data.</text>
</comment>
<evidence type="ECO:0000256" key="1">
    <source>
        <dbReference type="ARBA" id="ARBA00022737"/>
    </source>
</evidence>
<protein>
    <recommendedName>
        <fullName evidence="5">STI1/HOP DP domain-containing protein</fullName>
    </recommendedName>
</protein>
<evidence type="ECO:0000256" key="2">
    <source>
        <dbReference type="ARBA" id="ARBA00023043"/>
    </source>
</evidence>
<dbReference type="InterPro" id="IPR002110">
    <property type="entry name" value="Ankyrin_rpt"/>
</dbReference>
<feature type="repeat" description="ANK" evidence="3">
    <location>
        <begin position="172"/>
        <end position="204"/>
    </location>
</feature>
<feature type="compositionally biased region" description="Low complexity" evidence="4">
    <location>
        <begin position="147"/>
        <end position="168"/>
    </location>
</feature>
<gene>
    <name evidence="6" type="ORF">CEUSTIGMA_g12994.t1</name>
</gene>
<dbReference type="SMART" id="SM00248">
    <property type="entry name" value="ANK"/>
    <property type="match status" value="3"/>
</dbReference>
<keyword evidence="7" id="KW-1185">Reference proteome</keyword>
<dbReference type="GO" id="GO:0085020">
    <property type="term" value="P:protein K6-linked ubiquitination"/>
    <property type="evidence" value="ECO:0007669"/>
    <property type="project" value="TreeGrafter"/>
</dbReference>
<dbReference type="PRINTS" id="PR01415">
    <property type="entry name" value="ANKYRIN"/>
</dbReference>
<dbReference type="Pfam" id="PF12796">
    <property type="entry name" value="Ank_2"/>
    <property type="match status" value="1"/>
</dbReference>
<name>A0A250XRK5_9CHLO</name>
<keyword evidence="1" id="KW-0677">Repeat</keyword>
<evidence type="ECO:0000256" key="4">
    <source>
        <dbReference type="SAM" id="MobiDB-lite"/>
    </source>
</evidence>
<dbReference type="Pfam" id="PF17830">
    <property type="entry name" value="STI1-HOP_DP"/>
    <property type="match status" value="1"/>
</dbReference>
<dbReference type="InterPro" id="IPR036770">
    <property type="entry name" value="Ankyrin_rpt-contain_sf"/>
</dbReference>
<accession>A0A250XRK5</accession>
<dbReference type="OrthoDB" id="341259at2759"/>
<evidence type="ECO:0000256" key="3">
    <source>
        <dbReference type="PROSITE-ProRule" id="PRU00023"/>
    </source>
</evidence>
<reference evidence="6 7" key="1">
    <citation type="submission" date="2017-08" db="EMBL/GenBank/DDBJ databases">
        <title>Acidophilic green algal genome provides insights into adaptation to an acidic environment.</title>
        <authorList>
            <person name="Hirooka S."/>
            <person name="Hirose Y."/>
            <person name="Kanesaki Y."/>
            <person name="Higuchi S."/>
            <person name="Fujiwara T."/>
            <person name="Onuma R."/>
            <person name="Era A."/>
            <person name="Ohbayashi R."/>
            <person name="Uzuka A."/>
            <person name="Nozaki H."/>
            <person name="Yoshikawa H."/>
            <person name="Miyagishima S.Y."/>
        </authorList>
    </citation>
    <scope>NUCLEOTIDE SEQUENCE [LARGE SCALE GENOMIC DNA]</scope>
    <source>
        <strain evidence="6 7">NIES-2499</strain>
    </source>
</reference>
<dbReference type="STRING" id="1157962.A0A250XRK5"/>
<dbReference type="PROSITE" id="PS50088">
    <property type="entry name" value="ANK_REPEAT"/>
    <property type="match status" value="3"/>
</dbReference>
<feature type="region of interest" description="Disordered" evidence="4">
    <location>
        <begin position="146"/>
        <end position="168"/>
    </location>
</feature>
<sequence length="299" mass="32386">MLKTRGFSTRLGTFTGSRCPNTLSARTDVKARNMLGNMSPAALQEAMKDPATREAMQKAMQNPQFLQQMQKMQEALKNPDAQQQMVQMQSFLQNQKLQERMKTLKDDPEFADIFKDIQKNGMSAMMKYYNDPSFLAKLGDKISDVVPSATDSTASGAAPGSGAPTPQAAPALEITTLLDAAKHGDMEAVEDFIAIGKDVNMRDEEQRSPLHYAAAYAHSEIAGVLIESNADLEAKDSKDNTPLHYAAGYGRTDVVELLLNAGSNTSAKNSNGKTAADLVAQNPQNPLSSNATLLNRLKG</sequence>
<dbReference type="PROSITE" id="PS50297">
    <property type="entry name" value="ANK_REP_REGION"/>
    <property type="match status" value="2"/>
</dbReference>
<feature type="domain" description="STI1/HOP DP" evidence="5">
    <location>
        <begin position="95"/>
        <end position="139"/>
    </location>
</feature>
<proteinExistence type="predicted"/>
<dbReference type="Proteomes" id="UP000232323">
    <property type="component" value="Unassembled WGS sequence"/>
</dbReference>
<dbReference type="AlphaFoldDB" id="A0A250XRK5"/>